<proteinExistence type="predicted"/>
<keyword evidence="2" id="KW-1185">Reference proteome</keyword>
<comment type="caution">
    <text evidence="1">The sequence shown here is derived from an EMBL/GenBank/DDBJ whole genome shotgun (WGS) entry which is preliminary data.</text>
</comment>
<evidence type="ECO:0000313" key="1">
    <source>
        <dbReference type="EMBL" id="GBO17498.1"/>
    </source>
</evidence>
<name>A0A4Y2UYI9_ARAVE</name>
<protein>
    <submittedName>
        <fullName evidence="1">Uncharacterized protein</fullName>
    </submittedName>
</protein>
<accession>A0A4Y2UYI9</accession>
<reference evidence="1 2" key="1">
    <citation type="journal article" date="2019" name="Sci. Rep.">
        <title>Orb-weaving spider Araneus ventricosus genome elucidates the spidroin gene catalogue.</title>
        <authorList>
            <person name="Kono N."/>
            <person name="Nakamura H."/>
            <person name="Ohtoshi R."/>
            <person name="Moran D.A.P."/>
            <person name="Shinohara A."/>
            <person name="Yoshida Y."/>
            <person name="Fujiwara M."/>
            <person name="Mori M."/>
            <person name="Tomita M."/>
            <person name="Arakawa K."/>
        </authorList>
    </citation>
    <scope>NUCLEOTIDE SEQUENCE [LARGE SCALE GENOMIC DNA]</scope>
</reference>
<gene>
    <name evidence="1" type="ORF">AVEN_151254_1</name>
</gene>
<dbReference type="EMBL" id="BGPR01041256">
    <property type="protein sequence ID" value="GBO17498.1"/>
    <property type="molecule type" value="Genomic_DNA"/>
</dbReference>
<sequence>MTEIVGLKMHTMVTGNCQQRKFKPIGCDFDGDVVRQRIHPRFPSSCLTGHVLQTFLVSGIAFVLTITEHDSCQCDICFTKRFFSGIGFRIWDPPSPKPRTSLLAQDVPQYCYDISTLLYGIQNIE</sequence>
<evidence type="ECO:0000313" key="2">
    <source>
        <dbReference type="Proteomes" id="UP000499080"/>
    </source>
</evidence>
<organism evidence="1 2">
    <name type="scientific">Araneus ventricosus</name>
    <name type="common">Orbweaver spider</name>
    <name type="synonym">Epeira ventricosa</name>
    <dbReference type="NCBI Taxonomy" id="182803"/>
    <lineage>
        <taxon>Eukaryota</taxon>
        <taxon>Metazoa</taxon>
        <taxon>Ecdysozoa</taxon>
        <taxon>Arthropoda</taxon>
        <taxon>Chelicerata</taxon>
        <taxon>Arachnida</taxon>
        <taxon>Araneae</taxon>
        <taxon>Araneomorphae</taxon>
        <taxon>Entelegynae</taxon>
        <taxon>Araneoidea</taxon>
        <taxon>Araneidae</taxon>
        <taxon>Araneus</taxon>
    </lineage>
</organism>
<dbReference type="AlphaFoldDB" id="A0A4Y2UYI9"/>
<dbReference type="Proteomes" id="UP000499080">
    <property type="component" value="Unassembled WGS sequence"/>
</dbReference>